<feature type="domain" description="Transglutaminase-like" evidence="1">
    <location>
        <begin position="96"/>
        <end position="158"/>
    </location>
</feature>
<dbReference type="SMART" id="SM00460">
    <property type="entry name" value="TGc"/>
    <property type="match status" value="1"/>
</dbReference>
<organism evidence="2">
    <name type="scientific">Flavobacterium sp. WC2409</name>
    <dbReference type="NCBI Taxonomy" id="3234139"/>
    <lineage>
        <taxon>Bacteria</taxon>
        <taxon>Pseudomonadati</taxon>
        <taxon>Bacteroidota</taxon>
        <taxon>Flavobacteriia</taxon>
        <taxon>Flavobacteriales</taxon>
        <taxon>Flavobacteriaceae</taxon>
        <taxon>Flavobacterium</taxon>
    </lineage>
</organism>
<sequence>MKNSFLFLFITFFFSLFCLGQAKIEYASIDKKMAEIPNRLTFSTNSIADYITSNFKTNDEKIRAVFYWTASTINYDIENMRVLNYTDTFENRIKNTLKTRKGVCSDYAEIFKDIAIKAGINAVVINGYTKYKGEILTDPHAWCGANIDNKWYVFDPTWGAGYIRNGVFVKAIDNYYFKTDPSKIISSHIPFDYMWQFLNYTISNREFYNSQTQINSSKKRFDFDSEISRYNNLSEKEQLISSSERIKKNGVINSMILDQLSYEKKKIEYYDQVKALDDFKIIVNLYKEGINKLNEFINYRNKQFRPIHSDEELKRMIRNPKDIFSNCQYLLNNLGQVGDKNVASLNSIKKSLSVAMQLTQEHEKFVFKYLSKSEPARETVFRTIIRY</sequence>
<dbReference type="EMBL" id="CP165625">
    <property type="protein sequence ID" value="XDU94721.1"/>
    <property type="molecule type" value="Genomic_DNA"/>
</dbReference>
<dbReference type="Pfam" id="PF01841">
    <property type="entry name" value="Transglut_core"/>
    <property type="match status" value="1"/>
</dbReference>
<reference evidence="2" key="1">
    <citation type="submission" date="2024-07" db="EMBL/GenBank/DDBJ databases">
        <authorList>
            <person name="Biller S.J."/>
        </authorList>
    </citation>
    <scope>NUCLEOTIDE SEQUENCE</scope>
    <source>
        <strain evidence="2">WC2409</strain>
    </source>
</reference>
<dbReference type="InterPro" id="IPR038765">
    <property type="entry name" value="Papain-like_cys_pep_sf"/>
</dbReference>
<dbReference type="PANTHER" id="PTHR46333:SF2">
    <property type="entry name" value="CYTOKINESIS PROTEIN 3"/>
    <property type="match status" value="1"/>
</dbReference>
<dbReference type="InterPro" id="IPR052557">
    <property type="entry name" value="CAP/Cytokinesis_protein"/>
</dbReference>
<dbReference type="Gene3D" id="3.10.620.30">
    <property type="match status" value="1"/>
</dbReference>
<dbReference type="SUPFAM" id="SSF54001">
    <property type="entry name" value="Cysteine proteinases"/>
    <property type="match status" value="1"/>
</dbReference>
<protein>
    <submittedName>
        <fullName evidence="2">Transglutaminase domain-containing protein</fullName>
    </submittedName>
</protein>
<dbReference type="GO" id="GO:0005737">
    <property type="term" value="C:cytoplasm"/>
    <property type="evidence" value="ECO:0007669"/>
    <property type="project" value="TreeGrafter"/>
</dbReference>
<dbReference type="RefSeq" id="WP_369752629.1">
    <property type="nucleotide sequence ID" value="NZ_CP165625.1"/>
</dbReference>
<accession>A0AB39W2J4</accession>
<dbReference type="PANTHER" id="PTHR46333">
    <property type="entry name" value="CYTOKINESIS PROTEIN 3"/>
    <property type="match status" value="1"/>
</dbReference>
<evidence type="ECO:0000313" key="2">
    <source>
        <dbReference type="EMBL" id="XDU94721.1"/>
    </source>
</evidence>
<gene>
    <name evidence="2" type="ORF">AB3G34_12605</name>
</gene>
<name>A0AB39W2J4_9FLAO</name>
<proteinExistence type="predicted"/>
<evidence type="ECO:0000259" key="1">
    <source>
        <dbReference type="SMART" id="SM00460"/>
    </source>
</evidence>
<dbReference type="AlphaFoldDB" id="A0AB39W2J4"/>
<dbReference type="InterPro" id="IPR002931">
    <property type="entry name" value="Transglutaminase-like"/>
</dbReference>